<evidence type="ECO:0000256" key="1">
    <source>
        <dbReference type="SAM" id="MobiDB-lite"/>
    </source>
</evidence>
<dbReference type="Pfam" id="PF05380">
    <property type="entry name" value="Peptidase_A17"/>
    <property type="match status" value="1"/>
</dbReference>
<reference evidence="2" key="1">
    <citation type="submission" date="2018-11" db="EMBL/GenBank/DDBJ databases">
        <authorList>
            <consortium name="Pathogen Informatics"/>
        </authorList>
    </citation>
    <scope>NUCLEOTIDE SEQUENCE [LARGE SCALE GENOMIC DNA]</scope>
</reference>
<proteinExistence type="predicted"/>
<sequence>MLCAKYRLAPISYLTGKKKATIPKLVLLALLIGSQLTDYLLCELDIAIEKISRYKIMNGGQDHLSSVDPRNYGRSNTLK</sequence>
<gene>
    <name evidence="2" type="ORF">HPBE_LOCUS26418</name>
</gene>
<name>A0A3P8FDM2_HELPZ</name>
<accession>A0A3P8FDM2</accession>
<organism evidence="2">
    <name type="scientific">Heligmosomoides polygyrus</name>
    <name type="common">Parasitic roundworm</name>
    <dbReference type="NCBI Taxonomy" id="6339"/>
    <lineage>
        <taxon>Eukaryota</taxon>
        <taxon>Metazoa</taxon>
        <taxon>Ecdysozoa</taxon>
        <taxon>Nematoda</taxon>
        <taxon>Chromadorea</taxon>
        <taxon>Rhabditida</taxon>
        <taxon>Rhabditina</taxon>
        <taxon>Rhabditomorpha</taxon>
        <taxon>Strongyloidea</taxon>
        <taxon>Heligmosomidae</taxon>
        <taxon>Heligmosomoides</taxon>
    </lineage>
</organism>
<dbReference type="InterPro" id="IPR008042">
    <property type="entry name" value="Retrotrans_Pao"/>
</dbReference>
<protein>
    <submittedName>
        <fullName evidence="2">Uncharacterized protein</fullName>
    </submittedName>
</protein>
<dbReference type="AlphaFoldDB" id="A0A3P8FDM2"/>
<feature type="region of interest" description="Disordered" evidence="1">
    <location>
        <begin position="59"/>
        <end position="79"/>
    </location>
</feature>
<dbReference type="EMBL" id="UZAH01039936">
    <property type="protein sequence ID" value="VDP57488.1"/>
    <property type="molecule type" value="Genomic_DNA"/>
</dbReference>
<evidence type="ECO:0000313" key="2">
    <source>
        <dbReference type="EMBL" id="VDP57488.1"/>
    </source>
</evidence>